<evidence type="ECO:0000313" key="2">
    <source>
        <dbReference type="EMBL" id="CAG8850866.1"/>
    </source>
</evidence>
<reference evidence="2 3" key="1">
    <citation type="submission" date="2021-06" db="EMBL/GenBank/DDBJ databases">
        <authorList>
            <person name="Kallberg Y."/>
            <person name="Tangrot J."/>
            <person name="Rosling A."/>
        </authorList>
    </citation>
    <scope>NUCLEOTIDE SEQUENCE [LARGE SCALE GENOMIC DNA]</scope>
    <source>
        <strain evidence="2 3">120-4 pot B 10/14</strain>
    </source>
</reference>
<keyword evidence="3" id="KW-1185">Reference proteome</keyword>
<dbReference type="EMBL" id="CAJVQB010103162">
    <property type="protein sequence ID" value="CAG8850866.1"/>
    <property type="molecule type" value="Genomic_DNA"/>
</dbReference>
<protein>
    <submittedName>
        <fullName evidence="2">26296_t:CDS:1</fullName>
    </submittedName>
</protein>
<feature type="region of interest" description="Disordered" evidence="1">
    <location>
        <begin position="63"/>
        <end position="91"/>
    </location>
</feature>
<sequence>PLFYTDMFQAEGEFQDLCYSPSILIHDNINLNEKNDTLSLSNPNDQREIENTMFEAIINYNNSNDSDDFNGTNDSDDSADSDNSNNSDDSRAIIWPITSGASFLSWISLEKVLNIMEKKTDNETGNISRWCFVCEYLGDPKPKHTTDHTQAQQTYSKKNQISMAMQCWL</sequence>
<name>A0ABN7X8R8_GIGMA</name>
<comment type="caution">
    <text evidence="2">The sequence shown here is derived from an EMBL/GenBank/DDBJ whole genome shotgun (WGS) entry which is preliminary data.</text>
</comment>
<feature type="non-terminal residue" evidence="2">
    <location>
        <position position="1"/>
    </location>
</feature>
<evidence type="ECO:0000313" key="3">
    <source>
        <dbReference type="Proteomes" id="UP000789901"/>
    </source>
</evidence>
<dbReference type="Proteomes" id="UP000789901">
    <property type="component" value="Unassembled WGS sequence"/>
</dbReference>
<organism evidence="2 3">
    <name type="scientific">Gigaspora margarita</name>
    <dbReference type="NCBI Taxonomy" id="4874"/>
    <lineage>
        <taxon>Eukaryota</taxon>
        <taxon>Fungi</taxon>
        <taxon>Fungi incertae sedis</taxon>
        <taxon>Mucoromycota</taxon>
        <taxon>Glomeromycotina</taxon>
        <taxon>Glomeromycetes</taxon>
        <taxon>Diversisporales</taxon>
        <taxon>Gigasporaceae</taxon>
        <taxon>Gigaspora</taxon>
    </lineage>
</organism>
<evidence type="ECO:0000256" key="1">
    <source>
        <dbReference type="SAM" id="MobiDB-lite"/>
    </source>
</evidence>
<accession>A0ABN7X8R8</accession>
<feature type="compositionally biased region" description="Low complexity" evidence="1">
    <location>
        <begin position="63"/>
        <end position="73"/>
    </location>
</feature>
<proteinExistence type="predicted"/>
<gene>
    <name evidence="2" type="ORF">GMARGA_LOCUS40434</name>
</gene>